<reference evidence="1" key="1">
    <citation type="journal article" date="2014" name="PLoS ONE">
        <title>Transcriptome-Based Identification of ABC Transporters in the Western Tarnished Plant Bug Lygus hesperus.</title>
        <authorList>
            <person name="Hull J.J."/>
            <person name="Chaney K."/>
            <person name="Geib S.M."/>
            <person name="Fabrick J.A."/>
            <person name="Brent C.S."/>
            <person name="Walsh D."/>
            <person name="Lavine L.C."/>
        </authorList>
    </citation>
    <scope>NUCLEOTIDE SEQUENCE</scope>
</reference>
<name>A0A0A9XAV0_LYGHE</name>
<accession>A0A0A9XAV0</accession>
<reference evidence="1" key="2">
    <citation type="submission" date="2014-07" db="EMBL/GenBank/DDBJ databases">
        <authorList>
            <person name="Hull J."/>
        </authorList>
    </citation>
    <scope>NUCLEOTIDE SEQUENCE</scope>
</reference>
<organism evidence="1">
    <name type="scientific">Lygus hesperus</name>
    <name type="common">Western plant bug</name>
    <dbReference type="NCBI Taxonomy" id="30085"/>
    <lineage>
        <taxon>Eukaryota</taxon>
        <taxon>Metazoa</taxon>
        <taxon>Ecdysozoa</taxon>
        <taxon>Arthropoda</taxon>
        <taxon>Hexapoda</taxon>
        <taxon>Insecta</taxon>
        <taxon>Pterygota</taxon>
        <taxon>Neoptera</taxon>
        <taxon>Paraneoptera</taxon>
        <taxon>Hemiptera</taxon>
        <taxon>Heteroptera</taxon>
        <taxon>Panheteroptera</taxon>
        <taxon>Cimicomorpha</taxon>
        <taxon>Miridae</taxon>
        <taxon>Mirini</taxon>
        <taxon>Lygus</taxon>
    </lineage>
</organism>
<dbReference type="EMBL" id="GBHO01026828">
    <property type="protein sequence ID" value="JAG16776.1"/>
    <property type="molecule type" value="Transcribed_RNA"/>
</dbReference>
<gene>
    <name evidence="1" type="primary">rnpA_5</name>
    <name evidence="1" type="ORF">CM83_105238</name>
</gene>
<sequence>MPNEGADDLPVADRGLIKIKRIMKTFGEELKVIRNKGFLAVTSSRDRYIFRGMFATVEATYNKFVEKWHEAIDYCESHNITPSFPSAEEENYYKEIQNYYFETQSYY</sequence>
<dbReference type="AlphaFoldDB" id="A0A0A9XAV0"/>
<proteinExistence type="predicted"/>
<evidence type="ECO:0000313" key="1">
    <source>
        <dbReference type="EMBL" id="JAG16776.1"/>
    </source>
</evidence>
<feature type="non-terminal residue" evidence="1">
    <location>
        <position position="107"/>
    </location>
</feature>
<protein>
    <submittedName>
        <fullName evidence="1">Ribonuclease P protein component</fullName>
    </submittedName>
</protein>